<reference evidence="2 4" key="2">
    <citation type="journal article" date="2011" name="Mol. Biol. Evol.">
        <title>Comparative genomic analysis of fruiting body formation in Myxococcales.</title>
        <authorList>
            <person name="Huntley S."/>
            <person name="Hamann N."/>
            <person name="Wegener-Feldbrugge S."/>
            <person name="Treuner-Lange A."/>
            <person name="Kube M."/>
            <person name="Reinhardt R."/>
            <person name="Klages S."/>
            <person name="Muller R."/>
            <person name="Ronning C.M."/>
            <person name="Nierman W.C."/>
            <person name="Sogaard-Andersen L."/>
        </authorList>
    </citation>
    <scope>NUCLEOTIDE SEQUENCE [LARGE SCALE GENOMIC DNA]</scope>
    <source>
        <strain evidence="2 4">DW4/3-1</strain>
    </source>
</reference>
<dbReference type="Proteomes" id="UP000032702">
    <property type="component" value="Unassembled WGS sequence"/>
</dbReference>
<protein>
    <submittedName>
        <fullName evidence="2">Conserved uncharacterized protein</fullName>
    </submittedName>
</protein>
<dbReference type="AlphaFoldDB" id="Q08VA7"/>
<dbReference type="HOGENOM" id="CLU_090311_0_0_7"/>
<dbReference type="OrthoDB" id="118811at2"/>
<evidence type="ECO:0000313" key="4">
    <source>
        <dbReference type="Proteomes" id="UP000001351"/>
    </source>
</evidence>
<keyword evidence="4" id="KW-1185">Reference proteome</keyword>
<name>Q08VA7_STIAD</name>
<evidence type="ECO:0000313" key="3">
    <source>
        <dbReference type="EMBL" id="EAU64411.1"/>
    </source>
</evidence>
<accession>Q08VA7</accession>
<dbReference type="EMBL" id="CP002271">
    <property type="protein sequence ID" value="ADO73300.1"/>
    <property type="molecule type" value="Genomic_DNA"/>
</dbReference>
<proteinExistence type="predicted"/>
<reference evidence="3 5" key="1">
    <citation type="submission" date="2006-04" db="EMBL/GenBank/DDBJ databases">
        <authorList>
            <person name="Nierman W.C."/>
        </authorList>
    </citation>
    <scope>NUCLEOTIDE SEQUENCE [LARGE SCALE GENOMIC DNA]</scope>
    <source>
        <strain evidence="3 5">DW4/3-1</strain>
    </source>
</reference>
<feature type="domain" description="TfuA-like core" evidence="1">
    <location>
        <begin position="49"/>
        <end position="168"/>
    </location>
</feature>
<evidence type="ECO:0000259" key="1">
    <source>
        <dbReference type="Pfam" id="PF07812"/>
    </source>
</evidence>
<dbReference type="STRING" id="378806.STAUR_5530"/>
<gene>
    <name evidence="2" type="ordered locus">STAUR_5530</name>
    <name evidence="3" type="ORF">STIAU_5487</name>
</gene>
<dbReference type="RefSeq" id="WP_002616595.1">
    <property type="nucleotide sequence ID" value="NC_014623.1"/>
</dbReference>
<dbReference type="Pfam" id="PF07812">
    <property type="entry name" value="TfuA"/>
    <property type="match status" value="1"/>
</dbReference>
<sequence length="250" mass="27161">MSRLIVFCGPSLSPEEGRAVVDAVFLPPARQGDLYLAAREKPTAIGLVDGLFDQVNSVAHKEIRWAMSQEIHVLGGANMGALRAVELAAFGMEGVGTIFGWYQRGLIEDDDEVALIHGAAEDGHRPLSEPMVNIRATLSAAEASGVISSTLHGALLGIVKESFYPDRSYPMMLARARERGLGAGELEALRDFIGTRKVDQKRLDALRLLEVMRDRFSAGAEPKKVLYHLSYTDAWQAIRDRADAGSASVD</sequence>
<dbReference type="eggNOG" id="COG3482">
    <property type="taxonomic scope" value="Bacteria"/>
</dbReference>
<dbReference type="Proteomes" id="UP000001351">
    <property type="component" value="Chromosome"/>
</dbReference>
<organism evidence="3 5">
    <name type="scientific">Stigmatella aurantiaca (strain DW4/3-1)</name>
    <dbReference type="NCBI Taxonomy" id="378806"/>
    <lineage>
        <taxon>Bacteria</taxon>
        <taxon>Pseudomonadati</taxon>
        <taxon>Myxococcota</taxon>
        <taxon>Myxococcia</taxon>
        <taxon>Myxococcales</taxon>
        <taxon>Cystobacterineae</taxon>
        <taxon>Archangiaceae</taxon>
        <taxon>Stigmatella</taxon>
    </lineage>
</organism>
<dbReference type="PATRIC" id="fig|378806.16.peg.3345"/>
<dbReference type="KEGG" id="sur:STAUR_5530"/>
<dbReference type="EMBL" id="AAMD01000118">
    <property type="protein sequence ID" value="EAU64411.1"/>
    <property type="molecule type" value="Genomic_DNA"/>
</dbReference>
<dbReference type="InterPro" id="IPR012924">
    <property type="entry name" value="TfuA_core"/>
</dbReference>
<evidence type="ECO:0000313" key="2">
    <source>
        <dbReference type="EMBL" id="ADO73300.1"/>
    </source>
</evidence>
<evidence type="ECO:0000313" key="5">
    <source>
        <dbReference type="Proteomes" id="UP000032702"/>
    </source>
</evidence>